<sequence length="253" mass="26713">MDDADPSSSRNGRSSGEGCSSSDFDSGHVSGIAKANRKRGRSRGHTSTAARGGKRRKPAANSRAAAAPAHPRRGRLQLSELPGGYIFIKGMATRGRAITVPRAFSAKCFPDLQQQHGQQQQVQLRVTVDAQPGADSGPAEDEATTAAITCCRPSRGSRLQFCLVGADAMMRRYANHTVIGMSGVRGSDQLTLHLQAPAAAAAAQQAAEAAAAAAEADPARWQEHDMRRLLSQAMSGTTRLPRAPFYCFGAVES</sequence>
<feature type="region of interest" description="Disordered" evidence="1">
    <location>
        <begin position="1"/>
        <end position="76"/>
    </location>
</feature>
<organism evidence="2 3">
    <name type="scientific">Tetradesmus obliquus</name>
    <name type="common">Green alga</name>
    <name type="synonym">Acutodesmus obliquus</name>
    <dbReference type="NCBI Taxonomy" id="3088"/>
    <lineage>
        <taxon>Eukaryota</taxon>
        <taxon>Viridiplantae</taxon>
        <taxon>Chlorophyta</taxon>
        <taxon>core chlorophytes</taxon>
        <taxon>Chlorophyceae</taxon>
        <taxon>CS clade</taxon>
        <taxon>Sphaeropleales</taxon>
        <taxon>Scenedesmaceae</taxon>
        <taxon>Tetradesmus</taxon>
    </lineage>
</organism>
<dbReference type="AlphaFoldDB" id="A0A383W7E3"/>
<evidence type="ECO:0000256" key="1">
    <source>
        <dbReference type="SAM" id="MobiDB-lite"/>
    </source>
</evidence>
<feature type="compositionally biased region" description="Basic residues" evidence="1">
    <location>
        <begin position="35"/>
        <end position="44"/>
    </location>
</feature>
<dbReference type="Proteomes" id="UP000256970">
    <property type="component" value="Unassembled WGS sequence"/>
</dbReference>
<name>A0A383W7E3_TETOB</name>
<evidence type="ECO:0000313" key="3">
    <source>
        <dbReference type="Proteomes" id="UP000256970"/>
    </source>
</evidence>
<feature type="compositionally biased region" description="Low complexity" evidence="1">
    <location>
        <begin position="7"/>
        <end position="24"/>
    </location>
</feature>
<gene>
    <name evidence="2" type="ORF">BQ4739_LOCUS13810</name>
</gene>
<protein>
    <submittedName>
        <fullName evidence="2">Uncharacterized protein</fullName>
    </submittedName>
</protein>
<reference evidence="2 3" key="1">
    <citation type="submission" date="2016-10" db="EMBL/GenBank/DDBJ databases">
        <authorList>
            <person name="Cai Z."/>
        </authorList>
    </citation>
    <scope>NUCLEOTIDE SEQUENCE [LARGE SCALE GENOMIC DNA]</scope>
</reference>
<feature type="compositionally biased region" description="Low complexity" evidence="1">
    <location>
        <begin position="59"/>
        <end position="69"/>
    </location>
</feature>
<proteinExistence type="predicted"/>
<accession>A0A383W7E3</accession>
<evidence type="ECO:0000313" key="2">
    <source>
        <dbReference type="EMBL" id="SZX73548.1"/>
    </source>
</evidence>
<dbReference type="EMBL" id="FNXT01001193">
    <property type="protein sequence ID" value="SZX73548.1"/>
    <property type="molecule type" value="Genomic_DNA"/>
</dbReference>
<keyword evidence="3" id="KW-1185">Reference proteome</keyword>